<keyword evidence="2" id="KW-1185">Reference proteome</keyword>
<name>A0A3M8SGW2_9ACTN</name>
<dbReference type="Proteomes" id="UP000275401">
    <property type="component" value="Unassembled WGS sequence"/>
</dbReference>
<dbReference type="EMBL" id="RIBZ01000873">
    <property type="protein sequence ID" value="RNF80013.1"/>
    <property type="molecule type" value="Genomic_DNA"/>
</dbReference>
<dbReference type="RefSeq" id="WP_123108373.1">
    <property type="nucleotide sequence ID" value="NZ_RIBZ01000873.1"/>
</dbReference>
<dbReference type="AlphaFoldDB" id="A0A3M8SGW2"/>
<evidence type="ECO:0000313" key="1">
    <source>
        <dbReference type="EMBL" id="RNF80013.1"/>
    </source>
</evidence>
<proteinExistence type="predicted"/>
<comment type="caution">
    <text evidence="1">The sequence shown here is derived from an EMBL/GenBank/DDBJ whole genome shotgun (WGS) entry which is preliminary data.</text>
</comment>
<protein>
    <submittedName>
        <fullName evidence="1">Uncharacterized protein</fullName>
    </submittedName>
</protein>
<organism evidence="1 2">
    <name type="scientific">Streptomyces botrytidirepellens</name>
    <dbReference type="NCBI Taxonomy" id="2486417"/>
    <lineage>
        <taxon>Bacteria</taxon>
        <taxon>Bacillati</taxon>
        <taxon>Actinomycetota</taxon>
        <taxon>Actinomycetes</taxon>
        <taxon>Kitasatosporales</taxon>
        <taxon>Streptomycetaceae</taxon>
        <taxon>Streptomyces</taxon>
    </lineage>
</organism>
<gene>
    <name evidence="1" type="ORF">EEJ42_47570</name>
</gene>
<evidence type="ECO:0000313" key="2">
    <source>
        <dbReference type="Proteomes" id="UP000275401"/>
    </source>
</evidence>
<accession>A0A3M8SGW2</accession>
<reference evidence="1 2" key="1">
    <citation type="submission" date="2018-11" db="EMBL/GenBank/DDBJ databases">
        <title>The Potential of Streptomyces as Biocontrol Agents against the Tomato grey mould, Botrytis cinerea (Gray mold) Frontiers in Microbiology.</title>
        <authorList>
            <person name="Li D."/>
        </authorList>
    </citation>
    <scope>NUCLEOTIDE SEQUENCE [LARGE SCALE GENOMIC DNA]</scope>
    <source>
        <strain evidence="1 2">NEAU-LD23</strain>
    </source>
</reference>
<sequence>MEISEEIAPLLRSLAASSHVYASWGAISKATVAEEVFDLVMVAQHDWAHQAVAGAVGPASAREIEAAFRPVDAEGAIALMTNLSAFDLVYSRSLLRDRDHAERAATRVAKLLGRGTSWVTNTEAMGNGRAWTPVTRHGIDVVVAGTTAEHFVILLALGDD</sequence>